<comment type="subcellular location">
    <subcellularLocation>
        <location evidence="1">Nucleus</location>
    </subcellularLocation>
</comment>
<dbReference type="VEuPathDB" id="PiroplasmaDB:BOVATA_023760"/>
<evidence type="ECO:0000256" key="2">
    <source>
        <dbReference type="ARBA" id="ARBA00010788"/>
    </source>
</evidence>
<comment type="caution">
    <text evidence="8">The sequence shown here is derived from an EMBL/GenBank/DDBJ whole genome shotgun (WGS) entry which is preliminary data.</text>
</comment>
<keyword evidence="5" id="KW-0508">mRNA splicing</keyword>
<comment type="similarity">
    <text evidence="2">Belongs to the SPF27 family.</text>
</comment>
<dbReference type="GO" id="GO:0000974">
    <property type="term" value="C:Prp19 complex"/>
    <property type="evidence" value="ECO:0007669"/>
    <property type="project" value="TreeGrafter"/>
</dbReference>
<dbReference type="Pfam" id="PF05700">
    <property type="entry name" value="BCAS2"/>
    <property type="match status" value="1"/>
</dbReference>
<evidence type="ECO:0000256" key="1">
    <source>
        <dbReference type="ARBA" id="ARBA00004123"/>
    </source>
</evidence>
<keyword evidence="4" id="KW-0747">Spliceosome</keyword>
<evidence type="ECO:0000256" key="3">
    <source>
        <dbReference type="ARBA" id="ARBA00022664"/>
    </source>
</evidence>
<dbReference type="OrthoDB" id="205794at2759"/>
<evidence type="ECO:0000313" key="8">
    <source>
        <dbReference type="EMBL" id="GBE60883.1"/>
    </source>
</evidence>
<dbReference type="AlphaFoldDB" id="A0A2H6KD11"/>
<dbReference type="PANTHER" id="PTHR13296:SF0">
    <property type="entry name" value="PRE-MRNA-SPLICING FACTOR SPF27"/>
    <property type="match status" value="1"/>
</dbReference>
<dbReference type="InterPro" id="IPR008409">
    <property type="entry name" value="SPF27"/>
</dbReference>
<dbReference type="PANTHER" id="PTHR13296">
    <property type="entry name" value="BCAS2 PROTEIN"/>
    <property type="match status" value="1"/>
</dbReference>
<keyword evidence="7" id="KW-0175">Coiled coil</keyword>
<evidence type="ECO:0000256" key="6">
    <source>
        <dbReference type="ARBA" id="ARBA00023242"/>
    </source>
</evidence>
<dbReference type="GO" id="GO:0071011">
    <property type="term" value="C:precatalytic spliceosome"/>
    <property type="evidence" value="ECO:0007669"/>
    <property type="project" value="TreeGrafter"/>
</dbReference>
<protein>
    <submittedName>
        <fullName evidence="8">Breast carcinoma amplified sequence 2</fullName>
    </submittedName>
</protein>
<dbReference type="GO" id="GO:0008380">
    <property type="term" value="P:RNA splicing"/>
    <property type="evidence" value="ECO:0007669"/>
    <property type="project" value="UniProtKB-KW"/>
</dbReference>
<sequence length="239" mass="27355">MSASGSQSADAEAPLYRNNRYHGLVDSLSFVDAVPVELEGHIRELVEAEKRAILEEFGGDEQSLLESYIKPLGPAPDHTGSGHLYHAEVERRSRGETLQALDMERYAGYDHVTDMDERLDHVRTLSEYAQGAQLNLELMDRYKEAAWLSHLDDLVSLQSRFVRPLVQFYLLLISMSREKTRLESDIEQLNKERKVSNVEWAGRLRTLSQEQEDYHMRNRQLLAAIEKLQNSRQDSGTGP</sequence>
<keyword evidence="3" id="KW-0507">mRNA processing</keyword>
<evidence type="ECO:0000256" key="4">
    <source>
        <dbReference type="ARBA" id="ARBA00022728"/>
    </source>
</evidence>
<evidence type="ECO:0000313" key="9">
    <source>
        <dbReference type="Proteomes" id="UP000236319"/>
    </source>
</evidence>
<dbReference type="RefSeq" id="XP_028867126.1">
    <property type="nucleotide sequence ID" value="XM_029011293.1"/>
</dbReference>
<organism evidence="8 9">
    <name type="scientific">Babesia ovata</name>
    <dbReference type="NCBI Taxonomy" id="189622"/>
    <lineage>
        <taxon>Eukaryota</taxon>
        <taxon>Sar</taxon>
        <taxon>Alveolata</taxon>
        <taxon>Apicomplexa</taxon>
        <taxon>Aconoidasida</taxon>
        <taxon>Piroplasmida</taxon>
        <taxon>Babesiidae</taxon>
        <taxon>Babesia</taxon>
    </lineage>
</organism>
<proteinExistence type="inferred from homology"/>
<gene>
    <name evidence="8" type="ORF">BOVATA_023760</name>
</gene>
<dbReference type="GeneID" id="39874653"/>
<dbReference type="GO" id="GO:0071013">
    <property type="term" value="C:catalytic step 2 spliceosome"/>
    <property type="evidence" value="ECO:0007669"/>
    <property type="project" value="TreeGrafter"/>
</dbReference>
<evidence type="ECO:0000256" key="5">
    <source>
        <dbReference type="ARBA" id="ARBA00023187"/>
    </source>
</evidence>
<evidence type="ECO:0000256" key="7">
    <source>
        <dbReference type="SAM" id="Coils"/>
    </source>
</evidence>
<reference evidence="8 9" key="1">
    <citation type="journal article" date="2017" name="BMC Genomics">
        <title>Whole-genome assembly of Babesia ovata and comparative genomics between closely related pathogens.</title>
        <authorList>
            <person name="Yamagishi J."/>
            <person name="Asada M."/>
            <person name="Hakimi H."/>
            <person name="Tanaka T.Q."/>
            <person name="Sugimoto C."/>
            <person name="Kawazu S."/>
        </authorList>
    </citation>
    <scope>NUCLEOTIDE SEQUENCE [LARGE SCALE GENOMIC DNA]</scope>
    <source>
        <strain evidence="8 9">Miyake</strain>
    </source>
</reference>
<keyword evidence="6" id="KW-0539">Nucleus</keyword>
<feature type="coiled-coil region" evidence="7">
    <location>
        <begin position="172"/>
        <end position="199"/>
    </location>
</feature>
<dbReference type="GO" id="GO:0006397">
    <property type="term" value="P:mRNA processing"/>
    <property type="evidence" value="ECO:0007669"/>
    <property type="project" value="UniProtKB-KW"/>
</dbReference>
<dbReference type="EMBL" id="BDSA01000002">
    <property type="protein sequence ID" value="GBE60883.1"/>
    <property type="molecule type" value="Genomic_DNA"/>
</dbReference>
<accession>A0A2H6KD11</accession>
<name>A0A2H6KD11_9APIC</name>
<dbReference type="Proteomes" id="UP000236319">
    <property type="component" value="Unassembled WGS sequence"/>
</dbReference>
<keyword evidence="9" id="KW-1185">Reference proteome</keyword>